<protein>
    <submittedName>
        <fullName evidence="2">Uncharacterized protein</fullName>
    </submittedName>
</protein>
<keyword evidence="1" id="KW-1133">Transmembrane helix</keyword>
<dbReference type="Gene3D" id="1.10.1200.120">
    <property type="entry name" value="Large-conductance mechanosensitive channel, MscL, domain 1"/>
    <property type="match status" value="1"/>
</dbReference>
<dbReference type="SUPFAM" id="SSF81330">
    <property type="entry name" value="Gated mechanosensitive channel"/>
    <property type="match status" value="1"/>
</dbReference>
<name>A0A6C0CVC0_9ZZZZ</name>
<dbReference type="InterPro" id="IPR037673">
    <property type="entry name" value="MSC/AndL"/>
</dbReference>
<evidence type="ECO:0000313" key="2">
    <source>
        <dbReference type="EMBL" id="QHT08173.1"/>
    </source>
</evidence>
<reference evidence="2" key="1">
    <citation type="journal article" date="2020" name="Nature">
        <title>Giant virus diversity and host interactions through global metagenomics.</title>
        <authorList>
            <person name="Schulz F."/>
            <person name="Roux S."/>
            <person name="Paez-Espino D."/>
            <person name="Jungbluth S."/>
            <person name="Walsh D.A."/>
            <person name="Denef V.J."/>
            <person name="McMahon K.D."/>
            <person name="Konstantinidis K.T."/>
            <person name="Eloe-Fadrosh E.A."/>
            <person name="Kyrpides N.C."/>
            <person name="Woyke T."/>
        </authorList>
    </citation>
    <scope>NUCLEOTIDE SEQUENCE</scope>
    <source>
        <strain evidence="2">GVMAG-M-3300022752-39</strain>
    </source>
</reference>
<feature type="transmembrane region" description="Helical" evidence="1">
    <location>
        <begin position="82"/>
        <end position="104"/>
    </location>
</feature>
<dbReference type="Pfam" id="PF01741">
    <property type="entry name" value="MscL"/>
    <property type="match status" value="1"/>
</dbReference>
<keyword evidence="1" id="KW-0472">Membrane</keyword>
<proteinExistence type="predicted"/>
<feature type="transmembrane region" description="Helical" evidence="1">
    <location>
        <begin position="37"/>
        <end position="57"/>
    </location>
</feature>
<keyword evidence="1" id="KW-0812">Transmembrane</keyword>
<organism evidence="2">
    <name type="scientific">viral metagenome</name>
    <dbReference type="NCBI Taxonomy" id="1070528"/>
    <lineage>
        <taxon>unclassified sequences</taxon>
        <taxon>metagenomes</taxon>
        <taxon>organismal metagenomes</taxon>
    </lineage>
</organism>
<accession>A0A6C0CVC0</accession>
<sequence length="119" mass="13586">MLFGNKQNFEDFKKFILENGIIATTAGVTIGIASKDLVLSFSGDILVPTIIILLYWLNVKSLKNYLPSGKTKLDLENFLKNLLTWIIVIISTFVFVRITFHYFLGIETKQIENKGKEQK</sequence>
<dbReference type="InterPro" id="IPR036019">
    <property type="entry name" value="MscL_channel"/>
</dbReference>
<evidence type="ECO:0000256" key="1">
    <source>
        <dbReference type="SAM" id="Phobius"/>
    </source>
</evidence>
<dbReference type="AlphaFoldDB" id="A0A6C0CVC0"/>
<dbReference type="EMBL" id="MN739491">
    <property type="protein sequence ID" value="QHT08173.1"/>
    <property type="molecule type" value="Genomic_DNA"/>
</dbReference>